<feature type="compositionally biased region" description="Low complexity" evidence="1">
    <location>
        <begin position="233"/>
        <end position="243"/>
    </location>
</feature>
<feature type="compositionally biased region" description="Polar residues" evidence="1">
    <location>
        <begin position="907"/>
        <end position="926"/>
    </location>
</feature>
<feature type="region of interest" description="Disordered" evidence="1">
    <location>
        <begin position="894"/>
        <end position="973"/>
    </location>
</feature>
<feature type="region of interest" description="Disordered" evidence="1">
    <location>
        <begin position="1"/>
        <end position="78"/>
    </location>
</feature>
<feature type="compositionally biased region" description="Basic and acidic residues" evidence="1">
    <location>
        <begin position="468"/>
        <end position="477"/>
    </location>
</feature>
<feature type="compositionally biased region" description="Low complexity" evidence="1">
    <location>
        <begin position="1288"/>
        <end position="1299"/>
    </location>
</feature>
<feature type="region of interest" description="Disordered" evidence="1">
    <location>
        <begin position="1114"/>
        <end position="1148"/>
    </location>
</feature>
<accession>A0A2C6L4N0</accession>
<evidence type="ECO:0000256" key="1">
    <source>
        <dbReference type="SAM" id="MobiDB-lite"/>
    </source>
</evidence>
<dbReference type="RefSeq" id="XP_067925372.1">
    <property type="nucleotide sequence ID" value="XM_068062646.1"/>
</dbReference>
<reference evidence="2 3" key="1">
    <citation type="journal article" date="2017" name="Int. J. Parasitol.">
        <title>The genome of the protozoan parasite Cystoisospora suis and a reverse vaccinology approach to identify vaccine candidates.</title>
        <authorList>
            <person name="Palmieri N."/>
            <person name="Shrestha A."/>
            <person name="Ruttkowski B."/>
            <person name="Beck T."/>
            <person name="Vogl C."/>
            <person name="Tomley F."/>
            <person name="Blake D.P."/>
            <person name="Joachim A."/>
        </authorList>
    </citation>
    <scope>NUCLEOTIDE SEQUENCE [LARGE SCALE GENOMIC DNA]</scope>
    <source>
        <strain evidence="2 3">Wien I</strain>
    </source>
</reference>
<feature type="compositionally biased region" description="Low complexity" evidence="1">
    <location>
        <begin position="136"/>
        <end position="154"/>
    </location>
</feature>
<feature type="region of interest" description="Disordered" evidence="1">
    <location>
        <begin position="1230"/>
        <end position="1305"/>
    </location>
</feature>
<proteinExistence type="predicted"/>
<evidence type="ECO:0000313" key="2">
    <source>
        <dbReference type="EMBL" id="PHJ23697.1"/>
    </source>
</evidence>
<dbReference type="VEuPathDB" id="ToxoDB:CSUI_002445"/>
<feature type="compositionally biased region" description="Basic and acidic residues" evidence="1">
    <location>
        <begin position="1243"/>
        <end position="1258"/>
    </location>
</feature>
<sequence>MAPTSPSRRFGGDSPSVVSRSPGLALIGTAVPSGSAPAASSKFRSSADCHRSSGNARTESISDASTTTAPTSCTPSRMSSICSLSPPVVYMPSSGTSHPPGGGTLLKHSPQLAPVVQDPARDEGVRNPSSQGLLNADVPLDLSSDLAPLPSAVSTFSVSKDSPPGSAEVPSRGLKLPVEDERGSEAGAAGDTRDSSSSQCCNSEDGSPPDNSGKLWTAPNRQCTSFGRAPVTAASPQAASERAAVSHDVGANASSRSIPGENAQEILETAPLLESVTRLLLSPAPQDGSQPQPPALLLSAPHPPSPQPTSGGKTAAETDRRNLEMMLMMLTPLVSGSENDTAVGPASTSVNVGCSFEPPTASCRSPRRSASCSTSRAATNVLPFSHNVQQPENTATMPESHSTAQSHVDYRTGVTSVSGLLVSGTKAGGPNVPAAAKLPSVSRLEDEANKDCPTTSAGSSSPGSSEQSTKDGERKEAGPCAVARGERGAVENDAITRLQTWTASKNAGPQSKLSSVSSPVFSSHVVSWSSASSGASSASLPSSPKLSDFSTATLLSSFIALPPTLSSPAELGVAGLAGCCGVTGSSDQALDPAKAAYSSSAEQQVPIPHQLLVDLQLLLLLLFEHVCQLLPPLKRQDGGRFYAWHVQRLATKTHGTLFHYSDMLAPLCSGALFPSRSAGRRDGECGATPRDSRGGASVANSSLQATIDKKDSSWKAPDVTRAANETTVDCPDETTAAALDALELCAEGRGNEKSAGWSLLALLLLQGLPSSAAIFQCVSKCPAGNFLKVVGALERAYSLYQMSRVGGGTPGNLDEVVDRGESCSPALPTSQDVQPGTSGHAVSLLPSDCPGGATEAEKIRQVTNRRTSESGSVTVRSDSISNLASPASMTSIDAASNSVPLNPGRQHLQQRQYAGTRSLSGQQSARRVSDKCRPGTESGAARPNNGALQTNEGMPVAPSVGPRLVSGSDSIGGPEEEALATLLERPPLIQQQEFGSDLLFGDILKSGKEENSNAVVSWQAALASTFGMSPLCRAAVSGFAGRNPCVPTASDSAGGPGIPAACFSAERDMDTHSPLDEGHPRLFGYSRSSKRSQKEASVAGDLLPFDGVVSAATPAAAGGKKASSGGNGRKSQRKQQAGLSGPPSCNSGAVDELQRCTSSGSAGSCAASLFDEADLPPSKSSTTGGEFYLSASVNKRRHPSVQAEILRNCCSETLAERGTRLLDEVLQKLQGGAQQGQPACSWTREEATGTSTEVERRPSNSSRCSSIREDETSSSSGRRSRKSASEMPPADGPACAAAGSERETPLKCRRTATVNHSDPVEMLQPAMQASSTDEERLLVLMRKIAPSSVAMSSLGGMAPDHTEKAPSDSPSLYAKTEADSADECLKNRSYCAKVASKYGYEAARQLARQCRLEKLLSGEAHTLQKGMAAVFKAPVGTPTLPPSLLGHVDGSQVAGNIAKQDGLQSRSQGGGAPSHLASPGGSCRGPVSSAVDGTLRTQSKSAPEISGGPQLPNPQLQDRLASKTDDPTGRTNSVISGALVPGGPANTTDGLVFDRCCRMLLEQELAVALGDVRALCVEAAVAKGGNPEKVKELPPAECSSGPVVAASRRRSGATSTAVSDSFEQMMMLVNTCVDRDNAYLDVAAGNSSSSGLVGGTQGEMVFTGLPSKQDPGQFCF</sequence>
<feature type="compositionally biased region" description="Low complexity" evidence="1">
    <location>
        <begin position="1114"/>
        <end position="1124"/>
    </location>
</feature>
<feature type="compositionally biased region" description="Polar residues" evidence="1">
    <location>
        <begin position="195"/>
        <end position="205"/>
    </location>
</feature>
<feature type="compositionally biased region" description="Low complexity" evidence="1">
    <location>
        <begin position="453"/>
        <end position="465"/>
    </location>
</feature>
<evidence type="ECO:0000313" key="3">
    <source>
        <dbReference type="Proteomes" id="UP000221165"/>
    </source>
</evidence>
<dbReference type="Proteomes" id="UP000221165">
    <property type="component" value="Unassembled WGS sequence"/>
</dbReference>
<feature type="region of interest" description="Disordered" evidence="1">
    <location>
        <begin position="679"/>
        <end position="700"/>
    </location>
</feature>
<feature type="region of interest" description="Disordered" evidence="1">
    <location>
        <begin position="424"/>
        <end position="488"/>
    </location>
</feature>
<feature type="region of interest" description="Disordered" evidence="1">
    <location>
        <begin position="862"/>
        <end position="882"/>
    </location>
</feature>
<feature type="compositionally biased region" description="Low complexity" evidence="1">
    <location>
        <begin position="61"/>
        <end position="76"/>
    </location>
</feature>
<protein>
    <submittedName>
        <fullName evidence="2">Ap2 domain transcription factor ap2x-9</fullName>
    </submittedName>
</protein>
<feature type="region of interest" description="Disordered" evidence="1">
    <location>
        <begin position="1069"/>
        <end position="1090"/>
    </location>
</feature>
<gene>
    <name evidence="2" type="ORF">CSUI_002445</name>
</gene>
<comment type="caution">
    <text evidence="2">The sequence shown here is derived from an EMBL/GenBank/DDBJ whole genome shotgun (WGS) entry which is preliminary data.</text>
</comment>
<keyword evidence="3" id="KW-1185">Reference proteome</keyword>
<feature type="region of interest" description="Disordered" evidence="1">
    <location>
        <begin position="282"/>
        <end position="316"/>
    </location>
</feature>
<feature type="region of interest" description="Disordered" evidence="1">
    <location>
        <begin position="92"/>
        <end position="266"/>
    </location>
</feature>
<feature type="region of interest" description="Disordered" evidence="1">
    <location>
        <begin position="1461"/>
        <end position="1541"/>
    </location>
</feature>
<feature type="compositionally biased region" description="Low complexity" evidence="1">
    <location>
        <begin position="30"/>
        <end position="41"/>
    </location>
</feature>
<dbReference type="OrthoDB" id="332565at2759"/>
<dbReference type="GeneID" id="94425857"/>
<dbReference type="EMBL" id="MIGC01001033">
    <property type="protein sequence ID" value="PHJ23697.1"/>
    <property type="molecule type" value="Genomic_DNA"/>
</dbReference>
<feature type="compositionally biased region" description="Basic and acidic residues" evidence="1">
    <location>
        <begin position="1069"/>
        <end position="1080"/>
    </location>
</feature>
<organism evidence="2 3">
    <name type="scientific">Cystoisospora suis</name>
    <dbReference type="NCBI Taxonomy" id="483139"/>
    <lineage>
        <taxon>Eukaryota</taxon>
        <taxon>Sar</taxon>
        <taxon>Alveolata</taxon>
        <taxon>Apicomplexa</taxon>
        <taxon>Conoidasida</taxon>
        <taxon>Coccidia</taxon>
        <taxon>Eucoccidiorida</taxon>
        <taxon>Eimeriorina</taxon>
        <taxon>Sarcocystidae</taxon>
        <taxon>Cystoisospora</taxon>
    </lineage>
</organism>
<name>A0A2C6L4N0_9APIC</name>
<feature type="compositionally biased region" description="Polar residues" evidence="1">
    <location>
        <begin position="1134"/>
        <end position="1147"/>
    </location>
</feature>